<protein>
    <recommendedName>
        <fullName evidence="3">DSBA-like thioredoxin domain-containing protein</fullName>
    </recommendedName>
</protein>
<proteinExistence type="predicted"/>
<evidence type="ECO:0008006" key="3">
    <source>
        <dbReference type="Google" id="ProtNLM"/>
    </source>
</evidence>
<reference evidence="1 2" key="1">
    <citation type="submission" date="2013-11" db="EMBL/GenBank/DDBJ databases">
        <title>Draft genome of the bovine lungworm Dictyocaulus viviparus.</title>
        <authorList>
            <person name="Mitreva M."/>
        </authorList>
    </citation>
    <scope>NUCLEOTIDE SEQUENCE [LARGE SCALE GENOMIC DNA]</scope>
    <source>
        <strain evidence="1 2">HannoverDv2000</strain>
    </source>
</reference>
<evidence type="ECO:0000313" key="2">
    <source>
        <dbReference type="Proteomes" id="UP000053766"/>
    </source>
</evidence>
<dbReference type="Gene3D" id="3.40.30.10">
    <property type="entry name" value="Glutaredoxin"/>
    <property type="match status" value="1"/>
</dbReference>
<dbReference type="InterPro" id="IPR036249">
    <property type="entry name" value="Thioredoxin-like_sf"/>
</dbReference>
<name>A0A0D8XIB8_DICVI</name>
<dbReference type="OrthoDB" id="5831763at2759"/>
<accession>A0A0D8XIB8</accession>
<keyword evidence="2" id="KW-1185">Reference proteome</keyword>
<sequence>MGSVELIPISDRKLYLIRTYDERIRQRRDNKTIRWKARDAPKSLALNGIESGSYILPNNWQECYSSALENGTILPAIFLSSVKYHLPQYFIRSVEVVGRRVWQNRLPTFKGAHLFACAREAGLTFKESDEIISRLPHKDTRQLLHKNSEEAFRLGAMCAPLLVCESDDTAQIFENFHDFEQSVLHSEL</sequence>
<dbReference type="SUPFAM" id="SSF52833">
    <property type="entry name" value="Thioredoxin-like"/>
    <property type="match status" value="1"/>
</dbReference>
<gene>
    <name evidence="1" type="ORF">DICVIV_09644</name>
</gene>
<dbReference type="STRING" id="29172.A0A0D8XIB8"/>
<dbReference type="EMBL" id="KN716482">
    <property type="protein sequence ID" value="KJH44328.1"/>
    <property type="molecule type" value="Genomic_DNA"/>
</dbReference>
<dbReference type="AlphaFoldDB" id="A0A0D8XIB8"/>
<reference evidence="2" key="2">
    <citation type="journal article" date="2016" name="Sci. Rep.">
        <title>Dictyocaulus viviparus genome, variome and transcriptome elucidate lungworm biology and support future intervention.</title>
        <authorList>
            <person name="McNulty S.N."/>
            <person name="Strube C."/>
            <person name="Rosa B.A."/>
            <person name="Martin J.C."/>
            <person name="Tyagi R."/>
            <person name="Choi Y.J."/>
            <person name="Wang Q."/>
            <person name="Hallsworth Pepin K."/>
            <person name="Zhang X."/>
            <person name="Ozersky P."/>
            <person name="Wilson R.K."/>
            <person name="Sternberg P.W."/>
            <person name="Gasser R.B."/>
            <person name="Mitreva M."/>
        </authorList>
    </citation>
    <scope>NUCLEOTIDE SEQUENCE [LARGE SCALE GENOMIC DNA]</scope>
    <source>
        <strain evidence="2">HannoverDv2000</strain>
    </source>
</reference>
<dbReference type="Proteomes" id="UP000053766">
    <property type="component" value="Unassembled WGS sequence"/>
</dbReference>
<evidence type="ECO:0000313" key="1">
    <source>
        <dbReference type="EMBL" id="KJH44328.1"/>
    </source>
</evidence>
<organism evidence="1 2">
    <name type="scientific">Dictyocaulus viviparus</name>
    <name type="common">Bovine lungworm</name>
    <dbReference type="NCBI Taxonomy" id="29172"/>
    <lineage>
        <taxon>Eukaryota</taxon>
        <taxon>Metazoa</taxon>
        <taxon>Ecdysozoa</taxon>
        <taxon>Nematoda</taxon>
        <taxon>Chromadorea</taxon>
        <taxon>Rhabditida</taxon>
        <taxon>Rhabditina</taxon>
        <taxon>Rhabditomorpha</taxon>
        <taxon>Strongyloidea</taxon>
        <taxon>Metastrongylidae</taxon>
        <taxon>Dictyocaulus</taxon>
    </lineage>
</organism>